<organism evidence="1 2">
    <name type="scientific">Paraburkholderia strydomiana</name>
    <dbReference type="NCBI Taxonomy" id="1245417"/>
    <lineage>
        <taxon>Bacteria</taxon>
        <taxon>Pseudomonadati</taxon>
        <taxon>Pseudomonadota</taxon>
        <taxon>Betaproteobacteria</taxon>
        <taxon>Burkholderiales</taxon>
        <taxon>Burkholderiaceae</taxon>
        <taxon>Paraburkholderia</taxon>
    </lineage>
</organism>
<sequence length="121" mass="13032">MKLYLAGPMSGYPELNFPAFHAETARLRALGFQIVNPAEINADPSAGWLECMRADIKQLVDCDGVALLPRWNESRGASIEQGLARDLGLRVFLASHLIGLLDNGIPVLSSAAVVEMVQEAA</sequence>
<dbReference type="SUPFAM" id="SSF52309">
    <property type="entry name" value="N-(deoxy)ribosyltransferase-like"/>
    <property type="match status" value="1"/>
</dbReference>
<protein>
    <submittedName>
        <fullName evidence="1">DUF4406 domain-containing protein</fullName>
    </submittedName>
</protein>
<dbReference type="EMBL" id="JAQQDH010000001">
    <property type="protein sequence ID" value="MFM0442061.1"/>
    <property type="molecule type" value="Genomic_DNA"/>
</dbReference>
<accession>A0ABW9BTP4</accession>
<comment type="caution">
    <text evidence="1">The sequence shown here is derived from an EMBL/GenBank/DDBJ whole genome shotgun (WGS) entry which is preliminary data.</text>
</comment>
<evidence type="ECO:0000313" key="2">
    <source>
        <dbReference type="Proteomes" id="UP001629288"/>
    </source>
</evidence>
<reference evidence="1 2" key="1">
    <citation type="journal article" date="2024" name="Chem. Sci.">
        <title>Discovery of megapolipeptins by genome mining of a Burkholderiales bacteria collection.</title>
        <authorList>
            <person name="Paulo B.S."/>
            <person name="Recchia M.J.J."/>
            <person name="Lee S."/>
            <person name="Fergusson C.H."/>
            <person name="Romanowski S.B."/>
            <person name="Hernandez A."/>
            <person name="Krull N."/>
            <person name="Liu D.Y."/>
            <person name="Cavanagh H."/>
            <person name="Bos A."/>
            <person name="Gray C.A."/>
            <person name="Murphy B.T."/>
            <person name="Linington R.G."/>
            <person name="Eustaquio A.S."/>
        </authorList>
    </citation>
    <scope>NUCLEOTIDE SEQUENCE [LARGE SCALE GENOMIC DNA]</scope>
    <source>
        <strain evidence="1 2">RL17-379-BIB-C</strain>
    </source>
</reference>
<name>A0ABW9BTP4_9BURK</name>
<proteinExistence type="predicted"/>
<dbReference type="Proteomes" id="UP001629288">
    <property type="component" value="Unassembled WGS sequence"/>
</dbReference>
<dbReference type="InterPro" id="IPR025518">
    <property type="entry name" value="DUF4406"/>
</dbReference>
<dbReference type="Pfam" id="PF14359">
    <property type="entry name" value="DUF4406"/>
    <property type="match status" value="1"/>
</dbReference>
<dbReference type="RefSeq" id="WP_408127779.1">
    <property type="nucleotide sequence ID" value="NZ_JAQQDH010000001.1"/>
</dbReference>
<evidence type="ECO:0000313" key="1">
    <source>
        <dbReference type="EMBL" id="MFM0442061.1"/>
    </source>
</evidence>
<keyword evidence="2" id="KW-1185">Reference proteome</keyword>
<gene>
    <name evidence="1" type="ORF">PQR00_00560</name>
</gene>
<dbReference type="Gene3D" id="3.40.50.10400">
    <property type="entry name" value="Hypothetical protein PA1492"/>
    <property type="match status" value="1"/>
</dbReference>